<accession>A0A9W7DY97</accession>
<keyword evidence="3" id="KW-1185">Reference proteome</keyword>
<evidence type="ECO:0000256" key="1">
    <source>
        <dbReference type="SAM" id="MobiDB-lite"/>
    </source>
</evidence>
<feature type="region of interest" description="Disordered" evidence="1">
    <location>
        <begin position="134"/>
        <end position="167"/>
    </location>
</feature>
<feature type="compositionally biased region" description="Basic and acidic residues" evidence="1">
    <location>
        <begin position="134"/>
        <end position="150"/>
    </location>
</feature>
<sequence>YHAQLIRLQALVSNKQKNKRKTEEAEEKRAKVLESRNRSKKVKEKLAAKGGVKLTDLDYAKLLHWKAVRQFDRFCQEKRKEEEEIIMTGNVAHQRHEEKTQLMKKAAYKEGKEMNAAMAAMAERMIIDKGLREEEEKEKEEKEEHLAANRERRKKLKKRKEKAGGLEKVFNGQVNILNREGAKLRKALIGGREGREARAKVEERKREAKKRRDAKREELKSRKDKAGEDARRQRDGVNELLMKREVFENGKMRARSR</sequence>
<dbReference type="Proteomes" id="UP001165082">
    <property type="component" value="Unassembled WGS sequence"/>
</dbReference>
<comment type="caution">
    <text evidence="2">The sequence shown here is derived from an EMBL/GenBank/DDBJ whole genome shotgun (WGS) entry which is preliminary data.</text>
</comment>
<evidence type="ECO:0000313" key="2">
    <source>
        <dbReference type="EMBL" id="GMH59238.1"/>
    </source>
</evidence>
<feature type="non-terminal residue" evidence="2">
    <location>
        <position position="1"/>
    </location>
</feature>
<reference evidence="2" key="1">
    <citation type="submission" date="2022-07" db="EMBL/GenBank/DDBJ databases">
        <title>Genome analysis of Parmales, a sister group of diatoms, reveals the evolutionary specialization of diatoms from phago-mixotrophs to photoautotrophs.</title>
        <authorList>
            <person name="Ban H."/>
            <person name="Sato S."/>
            <person name="Yoshikawa S."/>
            <person name="Kazumasa Y."/>
            <person name="Nakamura Y."/>
            <person name="Ichinomiya M."/>
            <person name="Saitoh K."/>
            <person name="Sato N."/>
            <person name="Blanc-Mathieu R."/>
            <person name="Endo H."/>
            <person name="Kuwata A."/>
            <person name="Ogata H."/>
        </authorList>
    </citation>
    <scope>NUCLEOTIDE SEQUENCE</scope>
</reference>
<evidence type="ECO:0000313" key="3">
    <source>
        <dbReference type="Proteomes" id="UP001165082"/>
    </source>
</evidence>
<name>A0A9W7DY97_9STRA</name>
<dbReference type="EMBL" id="BRXZ01002299">
    <property type="protein sequence ID" value="GMH59238.1"/>
    <property type="molecule type" value="Genomic_DNA"/>
</dbReference>
<feature type="compositionally biased region" description="Basic and acidic residues" evidence="1">
    <location>
        <begin position="214"/>
        <end position="251"/>
    </location>
</feature>
<feature type="region of interest" description="Disordered" evidence="1">
    <location>
        <begin position="16"/>
        <end position="39"/>
    </location>
</feature>
<feature type="compositionally biased region" description="Basic residues" evidence="1">
    <location>
        <begin position="151"/>
        <end position="161"/>
    </location>
</feature>
<dbReference type="AlphaFoldDB" id="A0A9W7DY97"/>
<organism evidence="2 3">
    <name type="scientific">Triparma retinervis</name>
    <dbReference type="NCBI Taxonomy" id="2557542"/>
    <lineage>
        <taxon>Eukaryota</taxon>
        <taxon>Sar</taxon>
        <taxon>Stramenopiles</taxon>
        <taxon>Ochrophyta</taxon>
        <taxon>Bolidophyceae</taxon>
        <taxon>Parmales</taxon>
        <taxon>Triparmaceae</taxon>
        <taxon>Triparma</taxon>
    </lineage>
</organism>
<feature type="compositionally biased region" description="Basic and acidic residues" evidence="1">
    <location>
        <begin position="192"/>
        <end position="206"/>
    </location>
</feature>
<gene>
    <name evidence="2" type="ORF">TrRE_jg10969</name>
</gene>
<proteinExistence type="predicted"/>
<feature type="region of interest" description="Disordered" evidence="1">
    <location>
        <begin position="190"/>
        <end position="257"/>
    </location>
</feature>
<protein>
    <submittedName>
        <fullName evidence="2">Uncharacterized protein</fullName>
    </submittedName>
</protein>
<feature type="compositionally biased region" description="Basic and acidic residues" evidence="1">
    <location>
        <begin position="21"/>
        <end position="37"/>
    </location>
</feature>